<dbReference type="RefSeq" id="WP_073375144.1">
    <property type="nucleotide sequence ID" value="NZ_FQZK01000001.1"/>
</dbReference>
<evidence type="ECO:0000313" key="4">
    <source>
        <dbReference type="Proteomes" id="UP000184452"/>
    </source>
</evidence>
<dbReference type="AlphaFoldDB" id="A0A1M6D2H3"/>
<gene>
    <name evidence="3" type="ORF">SAMN05421803_101899</name>
</gene>
<dbReference type="OrthoDB" id="5176604at2"/>
<accession>A0A1M6D2H3</accession>
<keyword evidence="2" id="KW-0812">Transmembrane</keyword>
<dbReference type="STRING" id="758803.SAMN05421803_101899"/>
<feature type="region of interest" description="Disordered" evidence="1">
    <location>
        <begin position="1"/>
        <end position="34"/>
    </location>
</feature>
<dbReference type="Proteomes" id="UP000184452">
    <property type="component" value="Unassembled WGS sequence"/>
</dbReference>
<feature type="compositionally biased region" description="Basic and acidic residues" evidence="1">
    <location>
        <begin position="116"/>
        <end position="125"/>
    </location>
</feature>
<proteinExistence type="predicted"/>
<name>A0A1M6D2H3_9ACTN</name>
<keyword evidence="2" id="KW-0472">Membrane</keyword>
<reference evidence="3 4" key="1">
    <citation type="submission" date="2016-11" db="EMBL/GenBank/DDBJ databases">
        <authorList>
            <person name="Jaros S."/>
            <person name="Januszkiewicz K."/>
            <person name="Wedrychowicz H."/>
        </authorList>
    </citation>
    <scope>NUCLEOTIDE SEQUENCE [LARGE SCALE GENOMIC DNA]</scope>
    <source>
        <strain evidence="3 4">CGMCC 4.5723</strain>
    </source>
</reference>
<feature type="region of interest" description="Disordered" evidence="1">
    <location>
        <begin position="106"/>
        <end position="126"/>
    </location>
</feature>
<feature type="transmembrane region" description="Helical" evidence="2">
    <location>
        <begin position="56"/>
        <end position="74"/>
    </location>
</feature>
<evidence type="ECO:0000256" key="1">
    <source>
        <dbReference type="SAM" id="MobiDB-lite"/>
    </source>
</evidence>
<protein>
    <submittedName>
        <fullName evidence="3">Uncharacterized protein</fullName>
    </submittedName>
</protein>
<organism evidence="3 4">
    <name type="scientific">Nocardiopsis flavescens</name>
    <dbReference type="NCBI Taxonomy" id="758803"/>
    <lineage>
        <taxon>Bacteria</taxon>
        <taxon>Bacillati</taxon>
        <taxon>Actinomycetota</taxon>
        <taxon>Actinomycetes</taxon>
        <taxon>Streptosporangiales</taxon>
        <taxon>Nocardiopsidaceae</taxon>
        <taxon>Nocardiopsis</taxon>
    </lineage>
</organism>
<feature type="transmembrane region" description="Helical" evidence="2">
    <location>
        <begin position="34"/>
        <end position="51"/>
    </location>
</feature>
<sequence>MTEPEHIPPSPETDFDSVTAPDGTPGPASRPDRPSVLLGNATLLGLGYLLLGRRRLALAACVTALALIALVALFPHVTASRVLLGLVWAGTVLHAWRLTRPHSGDPFQEDGAVGEHSTDRHDGTRRPPWRTRLLTAACVLLVAFAWLRLDTWAVLRDAEAAHTGGDCERALASLRWLVPAHGLVHGSAAERGAAQERACMRLSVALDTPDRSDAARMLDEYQAMPGALWDGAGPERADLLLAGVIASAKEQEGTHEALEAPAPSLDTVEEAFAQLSETLESSPGQSGRAGAVAESFLAALDEIPPCRAREIDDRLLAQEWEDPALVRAMEPQAERAPVRLFRCADDLGRLAGSEEEAAARRDFLAAHPEHPLAERSAEGLLATGEYCAHPAAFPAAPAYEGKGPHAMHLTGLDPEEYDFPGSWQADTARDTVLVVCVEGPEKGGYQQTCTYEPGADQLTLPFEDVASVDFYASAFTVQAFELRSGEPVEEYTAEIGDPCPAELEYDYYYFDSVPGEYNSDYSAADLRGIFDRLMD</sequence>
<keyword evidence="4" id="KW-1185">Reference proteome</keyword>
<dbReference type="EMBL" id="FQZK01000001">
    <property type="protein sequence ID" value="SHI67389.1"/>
    <property type="molecule type" value="Genomic_DNA"/>
</dbReference>
<keyword evidence="2" id="KW-1133">Transmembrane helix</keyword>
<evidence type="ECO:0000256" key="2">
    <source>
        <dbReference type="SAM" id="Phobius"/>
    </source>
</evidence>
<evidence type="ECO:0000313" key="3">
    <source>
        <dbReference type="EMBL" id="SHI67389.1"/>
    </source>
</evidence>